<dbReference type="AlphaFoldDB" id="E3GY99"/>
<dbReference type="GO" id="GO:0016783">
    <property type="term" value="F:sulfurtransferase activity"/>
    <property type="evidence" value="ECO:0007669"/>
    <property type="project" value="InterPro"/>
</dbReference>
<gene>
    <name evidence="1" type="ordered locus">Mfer_0481</name>
</gene>
<protein>
    <submittedName>
        <fullName evidence="1">PP-loop domain protein</fullName>
    </submittedName>
</protein>
<keyword evidence="2" id="KW-1185">Reference proteome</keyword>
<dbReference type="STRING" id="523846.Mfer_0481"/>
<organism evidence="1 2">
    <name type="scientific">Methanothermus fervidus (strain ATCC 43054 / DSM 2088 / JCM 10308 / V24 S)</name>
    <dbReference type="NCBI Taxonomy" id="523846"/>
    <lineage>
        <taxon>Archaea</taxon>
        <taxon>Methanobacteriati</taxon>
        <taxon>Methanobacteriota</taxon>
        <taxon>Methanomada group</taxon>
        <taxon>Methanobacteria</taxon>
        <taxon>Methanobacteriales</taxon>
        <taxon>Methanothermaceae</taxon>
        <taxon>Methanothermus</taxon>
    </lineage>
</organism>
<dbReference type="PANTHER" id="PTHR43169:SF2">
    <property type="entry name" value="NAD_GMP SYNTHASE DOMAIN-CONTAINING PROTEIN"/>
    <property type="match status" value="1"/>
</dbReference>
<accession>E3GY99</accession>
<dbReference type="HOGENOM" id="CLU_061181_0_0_2"/>
<sequence length="323" mass="37245">MLLMLDKKIKKLKELLKNKNIAVAFSGGVDSTLLLKIAKEVSNEVIAVTVDIGAIPKNQITEAKKIAREIGVKHKIIKENFLEYEWFQHEKYRCYFCKKRMYKLIKNFVGEKFEIIDGTNVTDMLEDRPGIVANYEENIKSPLVEAQISHDEAAEYLKNKNIRHLKDTTCLATRVKKGKLTKNKIKRINKAENIVKKFFAGNIRVRDLDGIAVIEAEKFNIDEKILEKLCKSLKKLGFKKVLLDIEGYKKKYNIKQKNNELIVTLPYQINLKDCKERYVIKKGKIYLDSGVVILSKNGKIHVKSNNPTNTLFKVLSCIRRDSI</sequence>
<dbReference type="NCBIfam" id="TIGR00268">
    <property type="entry name" value="ATP-dependent sacrificial sulfur transferase LarE"/>
    <property type="match status" value="1"/>
</dbReference>
<dbReference type="Proteomes" id="UP000002315">
    <property type="component" value="Chromosome"/>
</dbReference>
<dbReference type="InterPro" id="IPR052188">
    <property type="entry name" value="Ni-pincer_cofactor_biosynth"/>
</dbReference>
<reference evidence="1 2" key="1">
    <citation type="journal article" date="2010" name="Stand. Genomic Sci.">
        <title>Complete genome sequence of Methanothermus fervidus type strain (V24S).</title>
        <authorList>
            <person name="Anderson I."/>
            <person name="Djao O.D."/>
            <person name="Misra M."/>
            <person name="Chertkov O."/>
            <person name="Nolan M."/>
            <person name="Lucas S."/>
            <person name="Lapidus A."/>
            <person name="Del Rio T.G."/>
            <person name="Tice H."/>
            <person name="Cheng J.F."/>
            <person name="Tapia R."/>
            <person name="Han C."/>
            <person name="Goodwin L."/>
            <person name="Pitluck S."/>
            <person name="Liolios K."/>
            <person name="Ivanova N."/>
            <person name="Mavromatis K."/>
            <person name="Mikhailova N."/>
            <person name="Pati A."/>
            <person name="Brambilla E."/>
            <person name="Chen A."/>
            <person name="Palaniappan K."/>
            <person name="Land M."/>
            <person name="Hauser L."/>
            <person name="Chang Y.J."/>
            <person name="Jeffries C.D."/>
            <person name="Sikorski J."/>
            <person name="Spring S."/>
            <person name="Rohde M."/>
            <person name="Eichinger K."/>
            <person name="Huber H."/>
            <person name="Wirth R."/>
            <person name="Goker M."/>
            <person name="Detter J.C."/>
            <person name="Woyke T."/>
            <person name="Bristow J."/>
            <person name="Eisen J.A."/>
            <person name="Markowitz V."/>
            <person name="Hugenholtz P."/>
            <person name="Klenk H.P."/>
            <person name="Kyrpides N.C."/>
        </authorList>
    </citation>
    <scope>NUCLEOTIDE SEQUENCE [LARGE SCALE GENOMIC DNA]</scope>
    <source>
        <strain evidence="2">ATCC 43054 / DSM 2088 / JCM 10308 / V24 S</strain>
    </source>
</reference>
<evidence type="ECO:0000313" key="1">
    <source>
        <dbReference type="EMBL" id="ADP77281.1"/>
    </source>
</evidence>
<evidence type="ECO:0000313" key="2">
    <source>
        <dbReference type="Proteomes" id="UP000002315"/>
    </source>
</evidence>
<dbReference type="EMBL" id="CP002278">
    <property type="protein sequence ID" value="ADP77281.1"/>
    <property type="molecule type" value="Genomic_DNA"/>
</dbReference>
<dbReference type="InterPro" id="IPR014729">
    <property type="entry name" value="Rossmann-like_a/b/a_fold"/>
</dbReference>
<dbReference type="InterPro" id="IPR005232">
    <property type="entry name" value="LarE"/>
</dbReference>
<proteinExistence type="predicted"/>
<dbReference type="KEGG" id="mfv:Mfer_0481"/>
<dbReference type="InterPro" id="IPR018317">
    <property type="entry name" value="QueC"/>
</dbReference>
<dbReference type="Pfam" id="PF06508">
    <property type="entry name" value="QueC"/>
    <property type="match status" value="1"/>
</dbReference>
<name>E3GY99_METFV</name>
<dbReference type="SUPFAM" id="SSF52402">
    <property type="entry name" value="Adenine nucleotide alpha hydrolases-like"/>
    <property type="match status" value="1"/>
</dbReference>
<dbReference type="Gene3D" id="3.40.50.620">
    <property type="entry name" value="HUPs"/>
    <property type="match status" value="1"/>
</dbReference>
<dbReference type="PANTHER" id="PTHR43169">
    <property type="entry name" value="EXSB FAMILY PROTEIN"/>
    <property type="match status" value="1"/>
</dbReference>